<gene>
    <name evidence="2" type="ORF">PR048_016059</name>
</gene>
<reference evidence="2 3" key="1">
    <citation type="submission" date="2023-02" db="EMBL/GenBank/DDBJ databases">
        <title>LHISI_Scaffold_Assembly.</title>
        <authorList>
            <person name="Stuart O.P."/>
            <person name="Cleave R."/>
            <person name="Magrath M.J.L."/>
            <person name="Mikheyev A.S."/>
        </authorList>
    </citation>
    <scope>NUCLEOTIDE SEQUENCE [LARGE SCALE GENOMIC DNA]</scope>
    <source>
        <strain evidence="2">Daus_M_001</strain>
        <tissue evidence="2">Leg muscle</tissue>
    </source>
</reference>
<evidence type="ECO:0000256" key="1">
    <source>
        <dbReference type="SAM" id="MobiDB-lite"/>
    </source>
</evidence>
<dbReference type="Proteomes" id="UP001159363">
    <property type="component" value="Chromosome 4"/>
</dbReference>
<proteinExistence type="predicted"/>
<dbReference type="EMBL" id="JARBHB010000005">
    <property type="protein sequence ID" value="KAJ8884202.1"/>
    <property type="molecule type" value="Genomic_DNA"/>
</dbReference>
<keyword evidence="3" id="KW-1185">Reference proteome</keyword>
<comment type="caution">
    <text evidence="2">The sequence shown here is derived from an EMBL/GenBank/DDBJ whole genome shotgun (WGS) entry which is preliminary data.</text>
</comment>
<sequence length="80" mass="8774">MFPPKYMGPFIIKRFLSPVTVLLQNLQNSHKKNKADAFQLKRFFVGFAGIGHPDGSSGTKMLASFSPESNSSSRGRGLEA</sequence>
<feature type="region of interest" description="Disordered" evidence="1">
    <location>
        <begin position="58"/>
        <end position="80"/>
    </location>
</feature>
<evidence type="ECO:0000313" key="2">
    <source>
        <dbReference type="EMBL" id="KAJ8884202.1"/>
    </source>
</evidence>
<accession>A0ABQ9HIN4</accession>
<name>A0ABQ9HIN4_9NEOP</name>
<evidence type="ECO:0000313" key="3">
    <source>
        <dbReference type="Proteomes" id="UP001159363"/>
    </source>
</evidence>
<organism evidence="2 3">
    <name type="scientific">Dryococelus australis</name>
    <dbReference type="NCBI Taxonomy" id="614101"/>
    <lineage>
        <taxon>Eukaryota</taxon>
        <taxon>Metazoa</taxon>
        <taxon>Ecdysozoa</taxon>
        <taxon>Arthropoda</taxon>
        <taxon>Hexapoda</taxon>
        <taxon>Insecta</taxon>
        <taxon>Pterygota</taxon>
        <taxon>Neoptera</taxon>
        <taxon>Polyneoptera</taxon>
        <taxon>Phasmatodea</taxon>
        <taxon>Verophasmatodea</taxon>
        <taxon>Anareolatae</taxon>
        <taxon>Phasmatidae</taxon>
        <taxon>Eurycanthinae</taxon>
        <taxon>Dryococelus</taxon>
    </lineage>
</organism>
<protein>
    <submittedName>
        <fullName evidence="2">Uncharacterized protein</fullName>
    </submittedName>
</protein>